<dbReference type="Gene3D" id="1.10.533.10">
    <property type="entry name" value="Death Domain, Fas"/>
    <property type="match status" value="1"/>
</dbReference>
<dbReference type="InterPro" id="IPR000488">
    <property type="entry name" value="Death_dom"/>
</dbReference>
<dbReference type="InterPro" id="IPR011029">
    <property type="entry name" value="DEATH-like_dom_sf"/>
</dbReference>
<sequence>MKEEDTRQALQYFHDVSLMLYYPEVTDVVFVDPKPILNILSELLALTYVNDSSALNSILLDCHRLSPNVINHLKDGFFKEYIFNHLKSNGEIFSAPEFQLCDLISLLLYLNIIMKVEDNTKGTYFIPYTLSSYQGSAIPTVKVSNVQPLLIVWRDYESCESPPPPVPVPQGLFPLAIMHLLNQKKFKLPSSRSNYYFRFRDAMSIKITFNQIPHTLHLINRYTHIEVSFNGPQEHCPIIRNLIMKAIGKVTDKLHMKHNYINAFACIKDQEKKCYCIIVNEEQFIVNCTECLESYPITEDKCKCWFECVTTEINDPLTTRAKASKGPKQSTDLNVGHLIDVRDLLKKHGYSGVNYYDLGLRLGLLPCTLDVIEKENKDNVCRGLRECLKAWLEQKDNVKTKGGPTYDALIQALRDEEESTVADGIERELREK</sequence>
<organism evidence="2 3">
    <name type="scientific">Amphimedon queenslandica</name>
    <name type="common">Sponge</name>
    <dbReference type="NCBI Taxonomy" id="400682"/>
    <lineage>
        <taxon>Eukaryota</taxon>
        <taxon>Metazoa</taxon>
        <taxon>Porifera</taxon>
        <taxon>Demospongiae</taxon>
        <taxon>Heteroscleromorpha</taxon>
        <taxon>Haplosclerida</taxon>
        <taxon>Niphatidae</taxon>
        <taxon>Amphimedon</taxon>
    </lineage>
</organism>
<reference evidence="3" key="1">
    <citation type="journal article" date="2010" name="Nature">
        <title>The Amphimedon queenslandica genome and the evolution of animal complexity.</title>
        <authorList>
            <person name="Srivastava M."/>
            <person name="Simakov O."/>
            <person name="Chapman J."/>
            <person name="Fahey B."/>
            <person name="Gauthier M.E."/>
            <person name="Mitros T."/>
            <person name="Richards G.S."/>
            <person name="Conaco C."/>
            <person name="Dacre M."/>
            <person name="Hellsten U."/>
            <person name="Larroux C."/>
            <person name="Putnam N.H."/>
            <person name="Stanke M."/>
            <person name="Adamska M."/>
            <person name="Darling A."/>
            <person name="Degnan S.M."/>
            <person name="Oakley T.H."/>
            <person name="Plachetzki D.C."/>
            <person name="Zhai Y."/>
            <person name="Adamski M."/>
            <person name="Calcino A."/>
            <person name="Cummins S.F."/>
            <person name="Goodstein D.M."/>
            <person name="Harris C."/>
            <person name="Jackson D.J."/>
            <person name="Leys S.P."/>
            <person name="Shu S."/>
            <person name="Woodcroft B.J."/>
            <person name="Vervoort M."/>
            <person name="Kosik K.S."/>
            <person name="Manning G."/>
            <person name="Degnan B.M."/>
            <person name="Rokhsar D.S."/>
        </authorList>
    </citation>
    <scope>NUCLEOTIDE SEQUENCE [LARGE SCALE GENOMIC DNA]</scope>
</reference>
<dbReference type="GO" id="GO:0007165">
    <property type="term" value="P:signal transduction"/>
    <property type="evidence" value="ECO:0007669"/>
    <property type="project" value="InterPro"/>
</dbReference>
<dbReference type="SUPFAM" id="SSF47986">
    <property type="entry name" value="DEATH domain"/>
    <property type="match status" value="1"/>
</dbReference>
<dbReference type="RefSeq" id="XP_019851916.1">
    <property type="nucleotide sequence ID" value="XM_019996357.1"/>
</dbReference>
<dbReference type="AlphaFoldDB" id="A0AAN0J595"/>
<keyword evidence="3" id="KW-1185">Reference proteome</keyword>
<dbReference type="GeneID" id="109581884"/>
<accession>A0AAN0J595</accession>
<dbReference type="Proteomes" id="UP000007879">
    <property type="component" value="Unassembled WGS sequence"/>
</dbReference>
<dbReference type="EnsemblMetazoa" id="XM_019996357.1">
    <property type="protein sequence ID" value="XP_019851916.1"/>
    <property type="gene ID" value="LOC109581884"/>
</dbReference>
<protein>
    <recommendedName>
        <fullName evidence="1">Death domain-containing protein</fullName>
    </recommendedName>
</protein>
<evidence type="ECO:0000313" key="3">
    <source>
        <dbReference type="Proteomes" id="UP000007879"/>
    </source>
</evidence>
<evidence type="ECO:0000313" key="2">
    <source>
        <dbReference type="EnsemblMetazoa" id="XP_019851916.1"/>
    </source>
</evidence>
<reference evidence="2" key="2">
    <citation type="submission" date="2024-06" db="UniProtKB">
        <authorList>
            <consortium name="EnsemblMetazoa"/>
        </authorList>
    </citation>
    <scope>IDENTIFICATION</scope>
</reference>
<evidence type="ECO:0000259" key="1">
    <source>
        <dbReference type="PROSITE" id="PS50017"/>
    </source>
</evidence>
<name>A0AAN0J595_AMPQE</name>
<dbReference type="CDD" id="cd01670">
    <property type="entry name" value="Death"/>
    <property type="match status" value="1"/>
</dbReference>
<feature type="domain" description="Death" evidence="1">
    <location>
        <begin position="352"/>
        <end position="429"/>
    </location>
</feature>
<dbReference type="PROSITE" id="PS50017">
    <property type="entry name" value="DEATH_DOMAIN"/>
    <property type="match status" value="1"/>
</dbReference>
<dbReference type="KEGG" id="aqu:109581884"/>
<proteinExistence type="predicted"/>